<proteinExistence type="predicted"/>
<protein>
    <submittedName>
        <fullName evidence="1">Uncharacterized protein</fullName>
    </submittedName>
</protein>
<dbReference type="PANTHER" id="PTHR33069">
    <property type="entry name" value="CHROMOSOME 7, WHOLE GENOME SHOTGUN SEQUENCE-RELATED"/>
    <property type="match status" value="1"/>
</dbReference>
<name>A0A9Q3BZW7_9BASI</name>
<reference evidence="1" key="1">
    <citation type="submission" date="2021-03" db="EMBL/GenBank/DDBJ databases">
        <title>Draft genome sequence of rust myrtle Austropuccinia psidii MF-1, a brazilian biotype.</title>
        <authorList>
            <person name="Quecine M.C."/>
            <person name="Pachon D.M.R."/>
            <person name="Bonatelli M.L."/>
            <person name="Correr F.H."/>
            <person name="Franceschini L.M."/>
            <person name="Leite T.F."/>
            <person name="Margarido G.R.A."/>
            <person name="Almeida C.A."/>
            <person name="Ferrarezi J.A."/>
            <person name="Labate C.A."/>
        </authorList>
    </citation>
    <scope>NUCLEOTIDE SEQUENCE</scope>
    <source>
        <strain evidence="1">MF-1</strain>
    </source>
</reference>
<gene>
    <name evidence="1" type="ORF">O181_013445</name>
</gene>
<evidence type="ECO:0000313" key="1">
    <source>
        <dbReference type="EMBL" id="MBW0473730.1"/>
    </source>
</evidence>
<dbReference type="AlphaFoldDB" id="A0A9Q3BZW7"/>
<sequence length="531" mass="60769">MKANRQLGSISEIAPAEIMEGEMSQLEDKDKDQSHDLETLKTANQSLEVVIDSLGIKTFDFLEHNKTQMRSFLYWLERHERVGLTIQLPTALLNRPSSSLCCVSMQYGRKVVQTKLLVQLRSTHLPRLERHLIQLASLVTYDSLVENSKTQLKLIENTIVSLTSVIESLMDLLDIGFRMENFQETTQKKPFNLTDNSENEVVTLTRFVESSWRTRELIKSISALPYELSDYLLSTGLLPNSSEDSSEDSENGSDYPGELHISISNNLLETHDLIDWLSLPECDIYCHRSNQAADELHNVLQAFQIVIKNSEDYLHQDHVKLPVAGSSKDHTQPTQSLDNEGRQIRQSNLVFETREAIHFVKIVIPIIKLARLMVDYVLPSKIRKRARGRISSFELFSQFCRSSQPTSTYCSFLEFLSTFGDLIDGLLSTVSFFFDLMQPDQHSGDRQLFCHQVDLMENIDLLDDSCNKMTANFDRVFNALSRDSPPGLLEVINQDRERIKTWSMQFRLYTEALSDSFAVVLDKFQQSSVAF</sequence>
<dbReference type="EMBL" id="AVOT02003513">
    <property type="protein sequence ID" value="MBW0473730.1"/>
    <property type="molecule type" value="Genomic_DNA"/>
</dbReference>
<comment type="caution">
    <text evidence="1">The sequence shown here is derived from an EMBL/GenBank/DDBJ whole genome shotgun (WGS) entry which is preliminary data.</text>
</comment>
<dbReference type="PANTHER" id="PTHR33069:SF3">
    <property type="entry name" value="DYNEIN HEAVY CHAIN TAIL DOMAIN-CONTAINING PROTEIN"/>
    <property type="match status" value="1"/>
</dbReference>
<evidence type="ECO:0000313" key="2">
    <source>
        <dbReference type="Proteomes" id="UP000765509"/>
    </source>
</evidence>
<organism evidence="1 2">
    <name type="scientific">Austropuccinia psidii MF-1</name>
    <dbReference type="NCBI Taxonomy" id="1389203"/>
    <lineage>
        <taxon>Eukaryota</taxon>
        <taxon>Fungi</taxon>
        <taxon>Dikarya</taxon>
        <taxon>Basidiomycota</taxon>
        <taxon>Pucciniomycotina</taxon>
        <taxon>Pucciniomycetes</taxon>
        <taxon>Pucciniales</taxon>
        <taxon>Sphaerophragmiaceae</taxon>
        <taxon>Austropuccinia</taxon>
    </lineage>
</organism>
<accession>A0A9Q3BZW7</accession>
<dbReference type="Proteomes" id="UP000765509">
    <property type="component" value="Unassembled WGS sequence"/>
</dbReference>
<keyword evidence="2" id="KW-1185">Reference proteome</keyword>